<feature type="non-terminal residue" evidence="2">
    <location>
        <position position="111"/>
    </location>
</feature>
<dbReference type="PROSITE" id="PS51394">
    <property type="entry name" value="PFU"/>
    <property type="match status" value="1"/>
</dbReference>
<accession>A0ABN7PHD2</accession>
<protein>
    <recommendedName>
        <fullName evidence="1">PFU domain-containing protein</fullName>
    </recommendedName>
</protein>
<comment type="caution">
    <text evidence="2">The sequence shown here is derived from an EMBL/GenBank/DDBJ whole genome shotgun (WGS) entry which is preliminary data.</text>
</comment>
<feature type="domain" description="PFU" evidence="1">
    <location>
        <begin position="81"/>
        <end position="111"/>
    </location>
</feature>
<sequence length="111" mass="11803">MAVIFSDGLVRVFSADPSRYASPEILAKFEEEVANINTVAEKEIGGFKISDLPGKEVLVKPGLSDGQTKLVKEGGVAVCYSWSAASQEWTKVGDVLGATSGEKQLYAGKVH</sequence>
<dbReference type="InterPro" id="IPR015155">
    <property type="entry name" value="PFU"/>
</dbReference>
<dbReference type="Proteomes" id="UP001153148">
    <property type="component" value="Unassembled WGS sequence"/>
</dbReference>
<dbReference type="Pfam" id="PF09070">
    <property type="entry name" value="PFU"/>
    <property type="match status" value="1"/>
</dbReference>
<organism evidence="2 3">
    <name type="scientific">Timema podura</name>
    <name type="common">Walking stick</name>
    <dbReference type="NCBI Taxonomy" id="61482"/>
    <lineage>
        <taxon>Eukaryota</taxon>
        <taxon>Metazoa</taxon>
        <taxon>Ecdysozoa</taxon>
        <taxon>Arthropoda</taxon>
        <taxon>Hexapoda</taxon>
        <taxon>Insecta</taxon>
        <taxon>Pterygota</taxon>
        <taxon>Neoptera</taxon>
        <taxon>Polyneoptera</taxon>
        <taxon>Phasmatodea</taxon>
        <taxon>Timematodea</taxon>
        <taxon>Timematoidea</taxon>
        <taxon>Timematidae</taxon>
        <taxon>Timema</taxon>
    </lineage>
</organism>
<evidence type="ECO:0000259" key="1">
    <source>
        <dbReference type="PROSITE" id="PS51394"/>
    </source>
</evidence>
<name>A0ABN7PHD2_TIMPD</name>
<evidence type="ECO:0000313" key="2">
    <source>
        <dbReference type="EMBL" id="CAG2067186.1"/>
    </source>
</evidence>
<proteinExistence type="predicted"/>
<evidence type="ECO:0000313" key="3">
    <source>
        <dbReference type="Proteomes" id="UP001153148"/>
    </source>
</evidence>
<gene>
    <name evidence="2" type="ORF">TPAB3V08_LOCUS14129</name>
</gene>
<reference evidence="2" key="1">
    <citation type="submission" date="2021-03" db="EMBL/GenBank/DDBJ databases">
        <authorList>
            <person name="Tran Van P."/>
        </authorList>
    </citation>
    <scope>NUCLEOTIDE SEQUENCE</scope>
</reference>
<keyword evidence="3" id="KW-1185">Reference proteome</keyword>
<dbReference type="EMBL" id="CAJPIN010064536">
    <property type="protein sequence ID" value="CAG2067186.1"/>
    <property type="molecule type" value="Genomic_DNA"/>
</dbReference>